<evidence type="ECO:0000313" key="3">
    <source>
        <dbReference type="EMBL" id="JAT14023.1"/>
    </source>
</evidence>
<dbReference type="EMBL" id="GEBQ01012868">
    <property type="protein sequence ID" value="JAT27109.1"/>
    <property type="molecule type" value="Transcribed_RNA"/>
</dbReference>
<evidence type="ECO:0008006" key="5">
    <source>
        <dbReference type="Google" id="ProtNLM"/>
    </source>
</evidence>
<accession>A0A1B6KRF7</accession>
<evidence type="ECO:0000259" key="2">
    <source>
        <dbReference type="PROSITE" id="PS50879"/>
    </source>
</evidence>
<dbReference type="PANTHER" id="PTHR33481:SF1">
    <property type="entry name" value="ENDONUCLEASE_EXONUCLEASE_PHOSPHATASE DOMAIN-CONTAINING PROTEIN-RELATED"/>
    <property type="match status" value="1"/>
</dbReference>
<dbReference type="PROSITE" id="PS50878">
    <property type="entry name" value="RT_POL"/>
    <property type="match status" value="1"/>
</dbReference>
<feature type="domain" description="Reverse transcriptase" evidence="1">
    <location>
        <begin position="1"/>
        <end position="136"/>
    </location>
</feature>
<dbReference type="Gene3D" id="3.30.420.10">
    <property type="entry name" value="Ribonuclease H-like superfamily/Ribonuclease H"/>
    <property type="match status" value="1"/>
</dbReference>
<dbReference type="GO" id="GO:0042575">
    <property type="term" value="C:DNA polymerase complex"/>
    <property type="evidence" value="ECO:0007669"/>
    <property type="project" value="UniProtKB-ARBA"/>
</dbReference>
<dbReference type="PANTHER" id="PTHR33481">
    <property type="entry name" value="REVERSE TRANSCRIPTASE"/>
    <property type="match status" value="1"/>
</dbReference>
<dbReference type="InterPro" id="IPR000477">
    <property type="entry name" value="RT_dom"/>
</dbReference>
<dbReference type="SUPFAM" id="SSF56672">
    <property type="entry name" value="DNA/RNA polymerases"/>
    <property type="match status" value="1"/>
</dbReference>
<evidence type="ECO:0000313" key="4">
    <source>
        <dbReference type="EMBL" id="JAT27109.1"/>
    </source>
</evidence>
<feature type="domain" description="RNase H type-1" evidence="2">
    <location>
        <begin position="318"/>
        <end position="448"/>
    </location>
</feature>
<dbReference type="InterPro" id="IPR002156">
    <property type="entry name" value="RNaseH_domain"/>
</dbReference>
<dbReference type="PROSITE" id="PS50879">
    <property type="entry name" value="RNASE_H_1"/>
    <property type="match status" value="1"/>
</dbReference>
<evidence type="ECO:0000259" key="1">
    <source>
        <dbReference type="PROSITE" id="PS50878"/>
    </source>
</evidence>
<dbReference type="InterPro" id="IPR043502">
    <property type="entry name" value="DNA/RNA_pol_sf"/>
</dbReference>
<dbReference type="InterPro" id="IPR036397">
    <property type="entry name" value="RNaseH_sf"/>
</dbReference>
<dbReference type="GO" id="GO:0003676">
    <property type="term" value="F:nucleic acid binding"/>
    <property type="evidence" value="ECO:0007669"/>
    <property type="project" value="InterPro"/>
</dbReference>
<protein>
    <recommendedName>
        <fullName evidence="5">RNase H type-1 domain-containing protein</fullName>
    </recommendedName>
</protein>
<gene>
    <name evidence="4" type="ORF">g.49613</name>
    <name evidence="3" type="ORF">g.49619</name>
</gene>
<dbReference type="Pfam" id="PF00075">
    <property type="entry name" value="RNase_H"/>
    <property type="match status" value="1"/>
</dbReference>
<dbReference type="EMBL" id="GEBQ01025954">
    <property type="protein sequence ID" value="JAT14023.1"/>
    <property type="molecule type" value="Transcribed_RNA"/>
</dbReference>
<sequence length="600" mass="66384">MLGSRRIMATLHAESVVIAPTRGCPQGGVLSPLLWNLVVDGLLHRLSNLGIYAQGYADDIVLVVQGRHCNITADIMNVGLRCIHSWCLGEGLNVNPSKTVVVPFTRKKNLEPLSRLTLGTTKLEISKTVKYLGLTLDHKLVWNDHLASVLHKARWSLMTTRRLVGTNWGIKPHIALWLYKAIVRPQITYGSLVWWTKVNQSTVQVKLASLQRLACLLITGAFSSSPTMTLEVMLGLLPLDILIKAEARKAAYRLMTAKHWREGRSGTGHCTISGKVNCGPVLDMTSDVMGKETVHSKPYSTNICSKDACRAEITAHARKGSLMWYTDGSLMDGKSGYGVYSPSPRTNISASLGRYCTIFQAEIQAILTCASIGVANRYFNRHILILSDSQAAIKALDSTEFTSKLVWECYQALCTLAARNNVHLFWVPGHEGIEGNECADTLAKEGACTPFFGPEPVCGISRSTAFHAIDKWSRDQHQQRWQSYPGQALGRRLITDTNTHFTRWLVSLSRGQVKQTTALITGHGHFRKHLHTLGINNESRECRICNQSEETARYIILECDGLGVRRRALFSHVRPGDEIDAGIGKKLLDLVKGTSIGLPI</sequence>
<name>A0A1B6KRF7_9HEMI</name>
<dbReference type="InterPro" id="IPR012337">
    <property type="entry name" value="RNaseH-like_sf"/>
</dbReference>
<proteinExistence type="predicted"/>
<organism evidence="3">
    <name type="scientific">Graphocephala atropunctata</name>
    <dbReference type="NCBI Taxonomy" id="36148"/>
    <lineage>
        <taxon>Eukaryota</taxon>
        <taxon>Metazoa</taxon>
        <taxon>Ecdysozoa</taxon>
        <taxon>Arthropoda</taxon>
        <taxon>Hexapoda</taxon>
        <taxon>Insecta</taxon>
        <taxon>Pterygota</taxon>
        <taxon>Neoptera</taxon>
        <taxon>Paraneoptera</taxon>
        <taxon>Hemiptera</taxon>
        <taxon>Auchenorrhyncha</taxon>
        <taxon>Membracoidea</taxon>
        <taxon>Cicadellidae</taxon>
        <taxon>Cicadellinae</taxon>
        <taxon>Cicadellini</taxon>
        <taxon>Graphocephala</taxon>
    </lineage>
</organism>
<reference evidence="3" key="1">
    <citation type="submission" date="2015-11" db="EMBL/GenBank/DDBJ databases">
        <title>De novo transcriptome assembly of four potential Pierce s Disease insect vectors from Arizona vineyards.</title>
        <authorList>
            <person name="Tassone E.E."/>
        </authorList>
    </citation>
    <scope>NUCLEOTIDE SEQUENCE</scope>
</reference>
<dbReference type="GO" id="GO:0071897">
    <property type="term" value="P:DNA biosynthetic process"/>
    <property type="evidence" value="ECO:0007669"/>
    <property type="project" value="UniProtKB-ARBA"/>
</dbReference>
<dbReference type="AlphaFoldDB" id="A0A1B6KRF7"/>
<dbReference type="SUPFAM" id="SSF53098">
    <property type="entry name" value="Ribonuclease H-like"/>
    <property type="match status" value="1"/>
</dbReference>
<dbReference type="CDD" id="cd09276">
    <property type="entry name" value="Rnase_HI_RT_non_LTR"/>
    <property type="match status" value="1"/>
</dbReference>
<dbReference type="GO" id="GO:0004523">
    <property type="term" value="F:RNA-DNA hybrid ribonuclease activity"/>
    <property type="evidence" value="ECO:0007669"/>
    <property type="project" value="InterPro"/>
</dbReference>
<dbReference type="Pfam" id="PF00078">
    <property type="entry name" value="RVT_1"/>
    <property type="match status" value="1"/>
</dbReference>